<evidence type="ECO:0000313" key="2">
    <source>
        <dbReference type="EMBL" id="KKN61472.1"/>
    </source>
</evidence>
<organism evidence="2">
    <name type="scientific">marine sediment metagenome</name>
    <dbReference type="NCBI Taxonomy" id="412755"/>
    <lineage>
        <taxon>unclassified sequences</taxon>
        <taxon>metagenomes</taxon>
        <taxon>ecological metagenomes</taxon>
    </lineage>
</organism>
<dbReference type="InterPro" id="IPR053861">
    <property type="entry name" value="Phage_Mu_Gp45_N"/>
</dbReference>
<protein>
    <recommendedName>
        <fullName evidence="1">Bacteriophage Mu Gp45 N-terminal domain-containing protein</fullName>
    </recommendedName>
</protein>
<feature type="domain" description="Bacteriophage Mu Gp45 N-terminal" evidence="1">
    <location>
        <begin position="26"/>
        <end position="74"/>
    </location>
</feature>
<evidence type="ECO:0000259" key="1">
    <source>
        <dbReference type="Pfam" id="PF06890"/>
    </source>
</evidence>
<reference evidence="2" key="1">
    <citation type="journal article" date="2015" name="Nature">
        <title>Complex archaea that bridge the gap between prokaryotes and eukaryotes.</title>
        <authorList>
            <person name="Spang A."/>
            <person name="Saw J.H."/>
            <person name="Jorgensen S.L."/>
            <person name="Zaremba-Niedzwiedzka K."/>
            <person name="Martijn J."/>
            <person name="Lind A.E."/>
            <person name="van Eijk R."/>
            <person name="Schleper C."/>
            <person name="Guy L."/>
            <person name="Ettema T.J."/>
        </authorList>
    </citation>
    <scope>NUCLEOTIDE SEQUENCE</scope>
</reference>
<comment type="caution">
    <text evidence="2">The sequence shown here is derived from an EMBL/GenBank/DDBJ whole genome shotgun (WGS) entry which is preliminary data.</text>
</comment>
<gene>
    <name evidence="2" type="ORF">LCGC14_0521270</name>
</gene>
<dbReference type="AlphaFoldDB" id="A0A0F9SGS8"/>
<name>A0A0F9SGS8_9ZZZZ</name>
<sequence length="173" mass="18128">MDRLVKISSSKIGRKGSAPGDAVICQAEATKGDVLTAELYQQPGIYSAPPKGARGIFVPVGGSRKYGVIIATHNYELNIQVAEGETTIYSTTVDGKTIKALISLDGEGNIDFNGNSKRLVTHGELNTALQNMVTWINAHMHATAATGPPVAPTPPLLTLDISAAETQTVRTGG</sequence>
<dbReference type="Pfam" id="PF06890">
    <property type="entry name" value="Phage_Mu_Gp45"/>
    <property type="match status" value="1"/>
</dbReference>
<dbReference type="EMBL" id="LAZR01000656">
    <property type="protein sequence ID" value="KKN61472.1"/>
    <property type="molecule type" value="Genomic_DNA"/>
</dbReference>
<accession>A0A0F9SGS8</accession>
<proteinExistence type="predicted"/>